<comment type="similarity">
    <text evidence="1">Belongs to the peptidase A31 family.</text>
</comment>
<protein>
    <submittedName>
        <fullName evidence="5">Hydrogenase maturation protease</fullName>
    </submittedName>
</protein>
<comment type="caution">
    <text evidence="5">The sequence shown here is derived from an EMBL/GenBank/DDBJ whole genome shotgun (WGS) entry which is preliminary data.</text>
</comment>
<dbReference type="PANTHER" id="PTHR30302">
    <property type="entry name" value="HYDROGENASE 1 MATURATION PROTEASE"/>
    <property type="match status" value="1"/>
</dbReference>
<accession>A0ABW4XI93</accession>
<evidence type="ECO:0000313" key="5">
    <source>
        <dbReference type="EMBL" id="MFD2095265.1"/>
    </source>
</evidence>
<dbReference type="CDD" id="cd00518">
    <property type="entry name" value="H2MP"/>
    <property type="match status" value="1"/>
</dbReference>
<keyword evidence="4" id="KW-0378">Hydrolase</keyword>
<dbReference type="GO" id="GO:0008233">
    <property type="term" value="F:peptidase activity"/>
    <property type="evidence" value="ECO:0007669"/>
    <property type="project" value="UniProtKB-KW"/>
</dbReference>
<gene>
    <name evidence="5" type="ORF">ACFSJ3_04650</name>
</gene>
<dbReference type="Proteomes" id="UP001597380">
    <property type="component" value="Unassembled WGS sequence"/>
</dbReference>
<evidence type="ECO:0000313" key="6">
    <source>
        <dbReference type="Proteomes" id="UP001597380"/>
    </source>
</evidence>
<reference evidence="6" key="1">
    <citation type="journal article" date="2019" name="Int. J. Syst. Evol. Microbiol.">
        <title>The Global Catalogue of Microorganisms (GCM) 10K type strain sequencing project: providing services to taxonomists for standard genome sequencing and annotation.</title>
        <authorList>
            <consortium name="The Broad Institute Genomics Platform"/>
            <consortium name="The Broad Institute Genome Sequencing Center for Infectious Disease"/>
            <person name="Wu L."/>
            <person name="Ma J."/>
        </authorList>
    </citation>
    <scope>NUCLEOTIDE SEQUENCE [LARGE SCALE GENOMIC DNA]</scope>
    <source>
        <strain evidence="6">CGMCC 1.10992</strain>
    </source>
</reference>
<evidence type="ECO:0000256" key="2">
    <source>
        <dbReference type="ARBA" id="ARBA00022670"/>
    </source>
</evidence>
<proteinExistence type="inferred from homology"/>
<dbReference type="InterPro" id="IPR000671">
    <property type="entry name" value="Peptidase_A31"/>
</dbReference>
<dbReference type="PRINTS" id="PR00446">
    <property type="entry name" value="HYDRGNUPTAKE"/>
</dbReference>
<dbReference type="GO" id="GO:0006508">
    <property type="term" value="P:proteolysis"/>
    <property type="evidence" value="ECO:0007669"/>
    <property type="project" value="UniProtKB-KW"/>
</dbReference>
<evidence type="ECO:0000256" key="4">
    <source>
        <dbReference type="ARBA" id="ARBA00022801"/>
    </source>
</evidence>
<keyword evidence="2 5" id="KW-0645">Protease</keyword>
<dbReference type="Gene3D" id="3.40.50.1450">
    <property type="entry name" value="HybD-like"/>
    <property type="match status" value="1"/>
</dbReference>
<sequence length="175" mass="18932">MNKSVPPNILILALGNREQGDDGFGPALYELMSQHPSLLAKVEQYASFVNAGLSLLAHSERIAQADWLIIVDAVNDPGNPGQIVLAELQQPFMQNHPCSFSTHQFQLLPLLQLLEPLGQCPTRITLLGASVVDTSLGSTLSPEVQALLPEAIDQLLQLLDSPTDNRGDRAILCMS</sequence>
<keyword evidence="3" id="KW-0064">Aspartyl protease</keyword>
<dbReference type="SUPFAM" id="SSF53163">
    <property type="entry name" value="HybD-like"/>
    <property type="match status" value="1"/>
</dbReference>
<dbReference type="Pfam" id="PF01750">
    <property type="entry name" value="HycI"/>
    <property type="match status" value="1"/>
</dbReference>
<name>A0ABW4XI93_9GAMM</name>
<dbReference type="NCBIfam" id="TIGR00072">
    <property type="entry name" value="hydrog_prot"/>
    <property type="match status" value="1"/>
</dbReference>
<dbReference type="InterPro" id="IPR023430">
    <property type="entry name" value="Pept_HybD-like_dom_sf"/>
</dbReference>
<dbReference type="EMBL" id="JBHUHT010000008">
    <property type="protein sequence ID" value="MFD2095265.1"/>
    <property type="molecule type" value="Genomic_DNA"/>
</dbReference>
<evidence type="ECO:0000256" key="3">
    <source>
        <dbReference type="ARBA" id="ARBA00022750"/>
    </source>
</evidence>
<dbReference type="PANTHER" id="PTHR30302:SF1">
    <property type="entry name" value="HYDROGENASE 2 MATURATION PROTEASE"/>
    <property type="match status" value="1"/>
</dbReference>
<organism evidence="5 6">
    <name type="scientific">Corallincola platygyrae</name>
    <dbReference type="NCBI Taxonomy" id="1193278"/>
    <lineage>
        <taxon>Bacteria</taxon>
        <taxon>Pseudomonadati</taxon>
        <taxon>Pseudomonadota</taxon>
        <taxon>Gammaproteobacteria</taxon>
        <taxon>Alteromonadales</taxon>
        <taxon>Psychromonadaceae</taxon>
        <taxon>Corallincola</taxon>
    </lineage>
</organism>
<dbReference type="RefSeq" id="WP_345338426.1">
    <property type="nucleotide sequence ID" value="NZ_BAABLI010000005.1"/>
</dbReference>
<evidence type="ECO:0000256" key="1">
    <source>
        <dbReference type="ARBA" id="ARBA00006814"/>
    </source>
</evidence>
<keyword evidence="6" id="KW-1185">Reference proteome</keyword>